<organism evidence="2">
    <name type="scientific">freshwater metagenome</name>
    <dbReference type="NCBI Taxonomy" id="449393"/>
    <lineage>
        <taxon>unclassified sequences</taxon>
        <taxon>metagenomes</taxon>
        <taxon>ecological metagenomes</taxon>
    </lineage>
</organism>
<reference evidence="2" key="1">
    <citation type="submission" date="2020-05" db="EMBL/GenBank/DDBJ databases">
        <authorList>
            <person name="Chiriac C."/>
            <person name="Salcher M."/>
            <person name="Ghai R."/>
            <person name="Kavagutti S V."/>
        </authorList>
    </citation>
    <scope>NUCLEOTIDE SEQUENCE</scope>
</reference>
<evidence type="ECO:0000256" key="1">
    <source>
        <dbReference type="SAM" id="Phobius"/>
    </source>
</evidence>
<sequence length="136" mass="15533">MNNSLWNRMAIVVGLFLGFAGVMHFVSPQFFNDIVPPWLPPSESFWTYASGVVELIVAYLLLRPSTRRVGAIATIWLLIGVYPANLYMAWDWRNEPFSDQLVSYGRLPFQFLFIWIAWKIAQAHSDADKPKAPGDI</sequence>
<feature type="transmembrane region" description="Helical" evidence="1">
    <location>
        <begin position="44"/>
        <end position="62"/>
    </location>
</feature>
<name>A0A6J6J2A1_9ZZZZ</name>
<dbReference type="PANTHER" id="PTHR36974">
    <property type="entry name" value="MEMBRANE PROTEIN-RELATED"/>
    <property type="match status" value="1"/>
</dbReference>
<keyword evidence="1" id="KW-1133">Transmembrane helix</keyword>
<feature type="transmembrane region" description="Helical" evidence="1">
    <location>
        <begin position="69"/>
        <end position="90"/>
    </location>
</feature>
<dbReference type="EMBL" id="CAEZVQ010000022">
    <property type="protein sequence ID" value="CAB4630868.1"/>
    <property type="molecule type" value="Genomic_DNA"/>
</dbReference>
<keyword evidence="1" id="KW-0472">Membrane</keyword>
<keyword evidence="1" id="KW-0812">Transmembrane</keyword>
<protein>
    <submittedName>
        <fullName evidence="2">Unannotated protein</fullName>
    </submittedName>
</protein>
<proteinExistence type="predicted"/>
<accession>A0A6J6J2A1</accession>
<gene>
    <name evidence="2" type="ORF">UFOPK2086_00314</name>
</gene>
<dbReference type="AlphaFoldDB" id="A0A6J6J2A1"/>
<evidence type="ECO:0000313" key="2">
    <source>
        <dbReference type="EMBL" id="CAB4630868.1"/>
    </source>
</evidence>
<dbReference type="PANTHER" id="PTHR36974:SF1">
    <property type="entry name" value="DOXX FAMILY MEMBRANE PROTEIN"/>
    <property type="match status" value="1"/>
</dbReference>